<comment type="catalytic activity">
    <reaction evidence="9">
        <text>3',3'-c-di-GMP + H2O = 5'-phosphoguanylyl(3'-&gt;5')guanosine + H(+)</text>
        <dbReference type="Rhea" id="RHEA:24902"/>
        <dbReference type="ChEBI" id="CHEBI:15377"/>
        <dbReference type="ChEBI" id="CHEBI:15378"/>
        <dbReference type="ChEBI" id="CHEBI:58754"/>
        <dbReference type="ChEBI" id="CHEBI:58805"/>
        <dbReference type="EC" id="3.1.4.52"/>
    </reaction>
</comment>
<evidence type="ECO:0000256" key="6">
    <source>
        <dbReference type="ARBA" id="ARBA00022801"/>
    </source>
</evidence>
<evidence type="ECO:0000256" key="8">
    <source>
        <dbReference type="ARBA" id="ARBA00023136"/>
    </source>
</evidence>
<dbReference type="AlphaFoldDB" id="A0A6J5E5J1"/>
<dbReference type="Proteomes" id="UP000494329">
    <property type="component" value="Unassembled WGS sequence"/>
</dbReference>
<dbReference type="SUPFAM" id="SSF141868">
    <property type="entry name" value="EAL domain-like"/>
    <property type="match status" value="1"/>
</dbReference>
<dbReference type="InterPro" id="IPR001633">
    <property type="entry name" value="EAL_dom"/>
</dbReference>
<evidence type="ECO:0000256" key="10">
    <source>
        <dbReference type="SAM" id="Phobius"/>
    </source>
</evidence>
<feature type="transmembrane region" description="Helical" evidence="10">
    <location>
        <begin position="29"/>
        <end position="48"/>
    </location>
</feature>
<keyword evidence="3" id="KW-1003">Cell membrane</keyword>
<evidence type="ECO:0000259" key="11">
    <source>
        <dbReference type="PROSITE" id="PS50883"/>
    </source>
</evidence>
<keyword evidence="6 12" id="KW-0378">Hydrolase</keyword>
<dbReference type="InterPro" id="IPR050706">
    <property type="entry name" value="Cyclic-di-GMP_PDE-like"/>
</dbReference>
<dbReference type="PROSITE" id="PS50883">
    <property type="entry name" value="EAL"/>
    <property type="match status" value="1"/>
</dbReference>
<dbReference type="Gene3D" id="3.20.20.450">
    <property type="entry name" value="EAL domain"/>
    <property type="match status" value="1"/>
</dbReference>
<evidence type="ECO:0000256" key="1">
    <source>
        <dbReference type="ARBA" id="ARBA00004651"/>
    </source>
</evidence>
<organism evidence="12 13">
    <name type="scientific">Paraburkholderia solisilvae</name>
    <dbReference type="NCBI Taxonomy" id="624376"/>
    <lineage>
        <taxon>Bacteria</taxon>
        <taxon>Pseudomonadati</taxon>
        <taxon>Pseudomonadota</taxon>
        <taxon>Betaproteobacteria</taxon>
        <taxon>Burkholderiales</taxon>
        <taxon>Burkholderiaceae</taxon>
        <taxon>Paraburkholderia</taxon>
    </lineage>
</organism>
<evidence type="ECO:0000313" key="13">
    <source>
        <dbReference type="Proteomes" id="UP000494329"/>
    </source>
</evidence>
<evidence type="ECO:0000256" key="9">
    <source>
        <dbReference type="ARBA" id="ARBA00034290"/>
    </source>
</evidence>
<protein>
    <recommendedName>
        <fullName evidence="2">cyclic-guanylate-specific phosphodiesterase</fullName>
        <ecNumber evidence="2">3.1.4.52</ecNumber>
    </recommendedName>
</protein>
<comment type="subcellular location">
    <subcellularLocation>
        <location evidence="1">Cell membrane</location>
        <topology evidence="1">Multi-pass membrane protein</topology>
    </subcellularLocation>
</comment>
<proteinExistence type="predicted"/>
<dbReference type="GO" id="GO:0071111">
    <property type="term" value="F:cyclic-guanylate-specific phosphodiesterase activity"/>
    <property type="evidence" value="ECO:0007669"/>
    <property type="project" value="UniProtKB-EC"/>
</dbReference>
<feature type="domain" description="EAL" evidence="11">
    <location>
        <begin position="284"/>
        <end position="533"/>
    </location>
</feature>
<evidence type="ECO:0000256" key="5">
    <source>
        <dbReference type="ARBA" id="ARBA00022692"/>
    </source>
</evidence>
<dbReference type="InterPro" id="IPR024744">
    <property type="entry name" value="CSS-motif_dom"/>
</dbReference>
<keyword evidence="4" id="KW-0973">c-di-GMP</keyword>
<dbReference type="PANTHER" id="PTHR33121">
    <property type="entry name" value="CYCLIC DI-GMP PHOSPHODIESTERASE PDEF"/>
    <property type="match status" value="1"/>
</dbReference>
<dbReference type="InterPro" id="IPR035919">
    <property type="entry name" value="EAL_sf"/>
</dbReference>
<dbReference type="Pfam" id="PF12792">
    <property type="entry name" value="CSS-motif"/>
    <property type="match status" value="1"/>
</dbReference>
<evidence type="ECO:0000256" key="2">
    <source>
        <dbReference type="ARBA" id="ARBA00012282"/>
    </source>
</evidence>
<dbReference type="EC" id="3.1.4.52" evidence="2"/>
<evidence type="ECO:0000256" key="4">
    <source>
        <dbReference type="ARBA" id="ARBA00022636"/>
    </source>
</evidence>
<dbReference type="SMART" id="SM00052">
    <property type="entry name" value="EAL"/>
    <property type="match status" value="1"/>
</dbReference>
<dbReference type="Pfam" id="PF00563">
    <property type="entry name" value="EAL"/>
    <property type="match status" value="1"/>
</dbReference>
<dbReference type="EMBL" id="CADIKF010000025">
    <property type="protein sequence ID" value="CAB3760332.1"/>
    <property type="molecule type" value="Genomic_DNA"/>
</dbReference>
<evidence type="ECO:0000256" key="7">
    <source>
        <dbReference type="ARBA" id="ARBA00022989"/>
    </source>
</evidence>
<keyword evidence="8 10" id="KW-0472">Membrane</keyword>
<dbReference type="GO" id="GO:0005886">
    <property type="term" value="C:plasma membrane"/>
    <property type="evidence" value="ECO:0007669"/>
    <property type="project" value="UniProtKB-SubCell"/>
</dbReference>
<accession>A0A6J5E5J1</accession>
<evidence type="ECO:0000256" key="3">
    <source>
        <dbReference type="ARBA" id="ARBA00022475"/>
    </source>
</evidence>
<keyword evidence="7 10" id="KW-1133">Transmembrane helix</keyword>
<reference evidence="12 13" key="1">
    <citation type="submission" date="2020-04" db="EMBL/GenBank/DDBJ databases">
        <authorList>
            <person name="De Canck E."/>
        </authorList>
    </citation>
    <scope>NUCLEOTIDE SEQUENCE [LARGE SCALE GENOMIC DNA]</scope>
    <source>
        <strain evidence="12 13">LMG 29739</strain>
    </source>
</reference>
<dbReference type="CDD" id="cd01948">
    <property type="entry name" value="EAL"/>
    <property type="match status" value="1"/>
</dbReference>
<feature type="transmembrane region" description="Helical" evidence="10">
    <location>
        <begin position="260"/>
        <end position="282"/>
    </location>
</feature>
<evidence type="ECO:0000313" key="12">
    <source>
        <dbReference type="EMBL" id="CAB3760332.1"/>
    </source>
</evidence>
<dbReference type="PANTHER" id="PTHR33121:SF79">
    <property type="entry name" value="CYCLIC DI-GMP PHOSPHODIESTERASE PDED-RELATED"/>
    <property type="match status" value="1"/>
</dbReference>
<sequence length="538" mass="58521">MYDPSNSAGGKLSALHGPAGARRSFAPRLTLAIAALCCAAVTTGAVLWGERYADHEVEARESLIGHDMVESLDRMLTNVRTQRRDALLEMVGQNCRDIALPLAELETYVQYVRGINLVDHHQLYCSSALGPLSMPLASYVPRGTPGSHGVIVNLLAGTPFQPGTPVISMYEPSGDGKGVEYTIEGVYVTDTLAHGIRYGAQQVILSMPGSGVLTDKGDFVPSIKTPTDVGTRVYSTQWPFSVAVLASATLATEMHWRYGLLFGALAILFDLLIVALALLALAPHRQLLAAVRRGLRLGQLHVVYQPVVEIATRQIVGVEALIRWTHPRWGSVSPSVFMAQVERSPLISRVTRFALHSAAADIAQKTTIRPLRVAVNIAPLDLQRKDFVADVLAVNDTLPPGVTLVLELTERFLLEKQPRTQAIFDVLKARGVQFAIDDFGTQHSNLDLLGRFPFDYVKIDGQFVRQVDRGGAALIRAIAAVAKHYGMEIIAEGVESEAQHAALRELGIPFGQGFLYQRPTSARELHVEPEPGMAATRP</sequence>
<name>A0A6J5E5J1_9BURK</name>
<gene>
    <name evidence="12" type="primary">pdeN</name>
    <name evidence="12" type="ORF">LMG29739_03357</name>
</gene>
<dbReference type="RefSeq" id="WP_175112053.1">
    <property type="nucleotide sequence ID" value="NZ_CADIKF010000025.1"/>
</dbReference>
<keyword evidence="13" id="KW-1185">Reference proteome</keyword>
<keyword evidence="5 10" id="KW-0812">Transmembrane</keyword>